<dbReference type="InterPro" id="IPR000182">
    <property type="entry name" value="GNAT_dom"/>
</dbReference>
<evidence type="ECO:0000259" key="1">
    <source>
        <dbReference type="PROSITE" id="PS51186"/>
    </source>
</evidence>
<dbReference type="InterPro" id="IPR016181">
    <property type="entry name" value="Acyl_CoA_acyltransferase"/>
</dbReference>
<evidence type="ECO:0000313" key="2">
    <source>
        <dbReference type="EMBL" id="KAG4422337.1"/>
    </source>
</evidence>
<protein>
    <recommendedName>
        <fullName evidence="1">N-acetyltransferase domain-containing protein</fullName>
    </recommendedName>
</protein>
<keyword evidence="3" id="KW-1185">Reference proteome</keyword>
<dbReference type="SUPFAM" id="SSF55729">
    <property type="entry name" value="Acyl-CoA N-acyltransferases (Nat)"/>
    <property type="match status" value="1"/>
</dbReference>
<dbReference type="EMBL" id="JAFJYH010000050">
    <property type="protein sequence ID" value="KAG4422337.1"/>
    <property type="molecule type" value="Genomic_DNA"/>
</dbReference>
<dbReference type="AlphaFoldDB" id="A0A8H7WCN0"/>
<dbReference type="CDD" id="cd04301">
    <property type="entry name" value="NAT_SF"/>
    <property type="match status" value="1"/>
</dbReference>
<dbReference type="Proteomes" id="UP000664132">
    <property type="component" value="Unassembled WGS sequence"/>
</dbReference>
<comment type="caution">
    <text evidence="2">The sequence shown here is derived from an EMBL/GenBank/DDBJ whole genome shotgun (WGS) entry which is preliminary data.</text>
</comment>
<dbReference type="PROSITE" id="PS51186">
    <property type="entry name" value="GNAT"/>
    <property type="match status" value="1"/>
</dbReference>
<evidence type="ECO:0000313" key="3">
    <source>
        <dbReference type="Proteomes" id="UP000664132"/>
    </source>
</evidence>
<reference evidence="2" key="1">
    <citation type="submission" date="2021-02" db="EMBL/GenBank/DDBJ databases">
        <title>Genome sequence Cadophora malorum strain M34.</title>
        <authorList>
            <person name="Stefanovic E."/>
            <person name="Vu D."/>
            <person name="Scully C."/>
            <person name="Dijksterhuis J."/>
            <person name="Roader J."/>
            <person name="Houbraken J."/>
        </authorList>
    </citation>
    <scope>NUCLEOTIDE SEQUENCE</scope>
    <source>
        <strain evidence="2">M34</strain>
    </source>
</reference>
<proteinExistence type="predicted"/>
<dbReference type="Gene3D" id="3.40.630.30">
    <property type="match status" value="1"/>
</dbReference>
<dbReference type="Pfam" id="PF13302">
    <property type="entry name" value="Acetyltransf_3"/>
    <property type="match status" value="1"/>
</dbReference>
<name>A0A8H7WCN0_9HELO</name>
<dbReference type="OrthoDB" id="3512591at2759"/>
<sequence>MAVAFNTNCLLVRSIRAEESQAYGRINNFRGSPQGWYQEWAEWERNGALQLFIILRGRYEYGGPTVAEGTVVGFIKIIPNGNQVSFRTHPNFRGRGYMKEALRYTFEYFLERWRGRDLFVETRRDNLAVIRMMESLGLRGQAGNGFPGGSVFWRFGWATWRYAR</sequence>
<feature type="domain" description="N-acetyltransferase" evidence="1">
    <location>
        <begin position="10"/>
        <end position="164"/>
    </location>
</feature>
<accession>A0A8H7WCN0</accession>
<dbReference type="GO" id="GO:0016747">
    <property type="term" value="F:acyltransferase activity, transferring groups other than amino-acyl groups"/>
    <property type="evidence" value="ECO:0007669"/>
    <property type="project" value="InterPro"/>
</dbReference>
<gene>
    <name evidence="2" type="ORF">IFR04_004489</name>
</gene>
<organism evidence="2 3">
    <name type="scientific">Cadophora malorum</name>
    <dbReference type="NCBI Taxonomy" id="108018"/>
    <lineage>
        <taxon>Eukaryota</taxon>
        <taxon>Fungi</taxon>
        <taxon>Dikarya</taxon>
        <taxon>Ascomycota</taxon>
        <taxon>Pezizomycotina</taxon>
        <taxon>Leotiomycetes</taxon>
        <taxon>Helotiales</taxon>
        <taxon>Ploettnerulaceae</taxon>
        <taxon>Cadophora</taxon>
    </lineage>
</organism>